<reference evidence="2" key="2">
    <citation type="submission" date="2024-08" db="UniProtKB">
        <authorList>
            <consortium name="EnsemblMetazoa"/>
        </authorList>
    </citation>
    <scope>IDENTIFICATION</scope>
</reference>
<organism evidence="2 3">
    <name type="scientific">Dendroctonus ponderosae</name>
    <name type="common">Mountain pine beetle</name>
    <dbReference type="NCBI Taxonomy" id="77166"/>
    <lineage>
        <taxon>Eukaryota</taxon>
        <taxon>Metazoa</taxon>
        <taxon>Ecdysozoa</taxon>
        <taxon>Arthropoda</taxon>
        <taxon>Hexapoda</taxon>
        <taxon>Insecta</taxon>
        <taxon>Pterygota</taxon>
        <taxon>Neoptera</taxon>
        <taxon>Endopterygota</taxon>
        <taxon>Coleoptera</taxon>
        <taxon>Polyphaga</taxon>
        <taxon>Cucujiformia</taxon>
        <taxon>Curculionidae</taxon>
        <taxon>Scolytinae</taxon>
        <taxon>Dendroctonus</taxon>
    </lineage>
</organism>
<feature type="region of interest" description="Disordered" evidence="1">
    <location>
        <begin position="604"/>
        <end position="661"/>
    </location>
</feature>
<dbReference type="EnsemblMetazoa" id="XM_019917722.1">
    <property type="protein sequence ID" value="XP_019773281.1"/>
    <property type="gene ID" value="LOC109546672"/>
</dbReference>
<sequence length="2592" mass="292695">MEVTLAEPGLFCWLIVNCPQDKDIDYPEMIRNCIKQDEYLQKCLKEIEDSKHKKLEESQAIFSVISKVDFKKADHIQPPVFSIRNCPASEPIPLKDQSKTTLIKVKRKRSSRGSRKSADSRYGNDSQPVPFTKGLASNDAEFSPKTVLQPGDLIKYQVTFCPEKSGMYKYKYNIVTTASKTPYQVLCNAICEFPRLDTHPEIMFPKTLENYKEKASYDHFVFIKDQKIFDFGSIVAGPSPEKCLEYTSSILLRNASSSPCEVYVSLSNDAFSIEPSSFIIPPNSDDTLKVSTKSIKAGTFTTQMYISIKNNPVVEDYTLACSPCKLEFSIFPRIVNFDKVPLHYSAKRIVKLTNTSPINLRWEFVEPEWAAEILEMPQTQGFIGLYSVSDVVFRFTPTEEMVISKKLLQIRVFDVNSTSLEPCFIENLPIHVESVEYNIEFEHHIDFGDIKGGVDHKTLFAISNKGKCEIALKIEVFNNPLESHNFVREYFKMQPLLMTIGAQKSDNLSIIFHPKRNFSIQNLLIFVVSMMESIQSGHVVQSYKVTASASSFMPNYEVCPASHLNFGHVQLLAPKKLKLVLTNNGRFPFSFSILNYQKFIESLKKGPKKGGNMSDSESKKGKKSARGEEDKHKPEKERHSDKKTKTKSAGSKSSTKTEKKKATKITKLDVGGFSIVPSTGFVAPGDKLSIDVEIAPNEMKDYKEKILLNIPEIEDKQKNKVISLEAIGCEPKINLTDPEGVFLEQFIVANVEDFVAPKNAEGCVIFSTSDCSLHFKRVCINTPVSTRLNLKNIGFVPAYLSAKVDDGGKNVFSLISSSKTLEPYCNDWLQVVFKPNSLEQIRGMLELSYNASSGNKLVVQLHGQACLPQIKLKQPAVNCAEPHLSFGPLCVGFSKSQRIVFENIGEIKCKVIAELSPSSDALSFVPIGETLLELNVHGTEYVDEMKHNVMVNLAPQSEAEFDVVFKPTQPGTAQAALTLHTIQNPYEVIKILIISESFNNEIIFERLEPTKISTSSKSLLNGKNSIGYLIDLGYKQLNRLYKQSFLIRNRSVDTYRFQFYSTCVLFIPEVGHLKPDAWKEVLVIFKSSVPVQLHNEAVSCSVTKIQYVSPDGNMLSWDDRQKFVYWIPDTDNSDASADSLSVSTMTDKSSHKRGKSTASVNERKSHFSSFSVKSSEAHDCKLDAKTKVIMEGGEPEFITVAETFEVISLYVSVAADYARYESVTNFINFRDTFIKEETVQEFEVKNSGVVPLNITWELSDKNRLVSVRKSSSDTRLGLRQSTEAPLKSASSSSLFLSIFSQEIEHPLAITIESEKDRVEPGESRCFLLKFAPQEVGNYEALLKSKIDCLDPDLEEMCLLVTAKALPVPFYFELDDLPNTNQEILLEFENIGIATESTRQLTLVNPCDHQVTFDITIQDQKEFSYFTCHAPQGRINKLRKYSTSFSFCPPIFGSFTEQYVLNICQENLQRTIKLQGICREPKVNFSENNIVLKSTVPKVKSTKSLRLMNEERFPVSFKFVKKTLFSECQQEKLEVYPIVGKLKPQSESDIKITFTSSHLVTCSFHVKCLIEKRKSPLVLHVSASCIQVQPSVSFTDKSGETTTLKENQINILDLGSICKGQKEQLLFKIQNIGQTGIFYEWQMDAKPVGHLFKIAVNPEKDFIKSGSTGVSKFFLEPLRAGVLKQFKVALNIMYGPTYTLHINASSEKPNYSFSFNTYNFGHCLVQAGETNFYKTVLVFKNSGTQSIFLQNVFGKNHWLSVDFSSSVVPVGEVCHMPIRFFPQDPGSYKENVAFMLGANRHIIYITGEAVNVKLQLCKPKDKFVNFGNVLVHSAKKYRIGVSNNSPARMSVHFALYDNLIIHTRKMEKIPMGLMKMPIVPASPKEVKKDKGKKKEEKQKSEKHTDEKSKTDKKGEKAKKKNQQDKNTEDRLVAEDLLKKQAEERQEYLKSFVVSPNMFIDIPPRGKGHFDITFQPSTKMEFEEKIYFEVQDYIEPLCIIKGASIIPEFTLDKKEVLFLGVITGHSASQFVSLRNSGDVIGSFSWSIDDKQQSAFTIEPRQGFVLPKNDMKFKITFCSADEKCERKIKAKCSIKEIKESLELELKGNSIRMPEPSGTITLKCNVRETVADHSIAITNHTLQQWLLLIELPHDAFSAPREVIVPATNSSTIPVSYFPQKMTSMAPDQGTLFIEMPDGSGLIYRLIGHAAPPSAKKRIEKEIRCKQNHFEDILAENWLTVKQIFTVSTEVVSAVTPKTIYQVFGFKDIELAGMESRNYKWGVYVVNEGPIEFKVTFTNPQTGEYEFFEISFKVLSSEPVEVIKFHGRVREHFTQHFTLENPVDVPVTYDLECAEKNLTFPNSLTINPYTSVKVDVTYSPLLPEDISTTLSAKCDELGTYTFLIKMKSDPPRPESPITFRSELGFKTSKTILFQNTFERPVDFATMFSDEEFHMERCNSIPPGETSKIVLTFEPSALGCLNSQLVLVSPVAGQYIYPLVGEGILPTPKGPFIAKQTIPAVIEFRNPFKQDRQFKFCLQPDIFCCDFGEDLIKAGRSTRYVILLRSGLDIDGYKTGKLVISLEDNPEVQWKYYLETSR</sequence>
<dbReference type="Gene3D" id="2.60.40.10">
    <property type="entry name" value="Immunoglobulins"/>
    <property type="match status" value="12"/>
</dbReference>
<dbReference type="GO" id="GO:0005930">
    <property type="term" value="C:axoneme"/>
    <property type="evidence" value="ECO:0007669"/>
    <property type="project" value="TreeGrafter"/>
</dbReference>
<feature type="compositionally biased region" description="Basic and acidic residues" evidence="1">
    <location>
        <begin position="1883"/>
        <end position="1913"/>
    </location>
</feature>
<feature type="region of interest" description="Disordered" evidence="1">
    <location>
        <begin position="1135"/>
        <end position="1162"/>
    </location>
</feature>
<proteinExistence type="predicted"/>
<dbReference type="GO" id="GO:0003341">
    <property type="term" value="P:cilium movement"/>
    <property type="evidence" value="ECO:0007669"/>
    <property type="project" value="TreeGrafter"/>
</dbReference>
<keyword evidence="3" id="KW-1185">Reference proteome</keyword>
<evidence type="ECO:0000256" key="1">
    <source>
        <dbReference type="SAM" id="MobiDB-lite"/>
    </source>
</evidence>
<dbReference type="InterPro" id="IPR013783">
    <property type="entry name" value="Ig-like_fold"/>
</dbReference>
<dbReference type="PANTHER" id="PTHR23053">
    <property type="entry name" value="DLEC1 DELETED IN LUNG AND ESOPHAGEAL CANCER 1"/>
    <property type="match status" value="1"/>
</dbReference>
<accession>A0AAR5QJB1</accession>
<dbReference type="GO" id="GO:1904158">
    <property type="term" value="P:axonemal central apparatus assembly"/>
    <property type="evidence" value="ECO:0007669"/>
    <property type="project" value="TreeGrafter"/>
</dbReference>
<dbReference type="InterPro" id="IPR033305">
    <property type="entry name" value="Hydin-like"/>
</dbReference>
<name>A0AAR5QJB1_DENPD</name>
<feature type="compositionally biased region" description="Basic and acidic residues" evidence="1">
    <location>
        <begin position="1920"/>
        <end position="1930"/>
    </location>
</feature>
<evidence type="ECO:0008006" key="4">
    <source>
        <dbReference type="Google" id="ProtNLM"/>
    </source>
</evidence>
<feature type="compositionally biased region" description="Polar residues" evidence="1">
    <location>
        <begin position="1135"/>
        <end position="1147"/>
    </location>
</feature>
<dbReference type="Proteomes" id="UP000019118">
    <property type="component" value="Unassembled WGS sequence"/>
</dbReference>
<dbReference type="PANTHER" id="PTHR23053:SF0">
    <property type="entry name" value="HYDROCEPHALUS-INDUCING PROTEIN HOMOLOG"/>
    <property type="match status" value="1"/>
</dbReference>
<feature type="compositionally biased region" description="Basic and acidic residues" evidence="1">
    <location>
        <begin position="625"/>
        <end position="640"/>
    </location>
</feature>
<feature type="compositionally biased region" description="Basic residues" evidence="1">
    <location>
        <begin position="104"/>
        <end position="115"/>
    </location>
</feature>
<evidence type="ECO:0000313" key="2">
    <source>
        <dbReference type="EnsemblMetazoa" id="XP_019773281.1"/>
    </source>
</evidence>
<feature type="region of interest" description="Disordered" evidence="1">
    <location>
        <begin position="103"/>
        <end position="130"/>
    </location>
</feature>
<feature type="region of interest" description="Disordered" evidence="1">
    <location>
        <begin position="1879"/>
        <end position="1930"/>
    </location>
</feature>
<protein>
    <recommendedName>
        <fullName evidence="4">MSP domain-containing protein</fullName>
    </recommendedName>
</protein>
<evidence type="ECO:0000313" key="3">
    <source>
        <dbReference type="Proteomes" id="UP000019118"/>
    </source>
</evidence>
<reference evidence="3" key="1">
    <citation type="journal article" date="2013" name="Genome Biol.">
        <title>Draft genome of the mountain pine beetle, Dendroctonus ponderosae Hopkins, a major forest pest.</title>
        <authorList>
            <person name="Keeling C.I."/>
            <person name="Yuen M.M."/>
            <person name="Liao N.Y."/>
            <person name="Docking T.R."/>
            <person name="Chan S.K."/>
            <person name="Taylor G.A."/>
            <person name="Palmquist D.L."/>
            <person name="Jackman S.D."/>
            <person name="Nguyen A."/>
            <person name="Li M."/>
            <person name="Henderson H."/>
            <person name="Janes J.K."/>
            <person name="Zhao Y."/>
            <person name="Pandoh P."/>
            <person name="Moore R."/>
            <person name="Sperling F.A."/>
            <person name="Huber D.P."/>
            <person name="Birol I."/>
            <person name="Jones S.J."/>
            <person name="Bohlmann J."/>
        </authorList>
    </citation>
    <scope>NUCLEOTIDE SEQUENCE</scope>
</reference>